<dbReference type="Proteomes" id="UP000693672">
    <property type="component" value="Unassembled WGS sequence"/>
</dbReference>
<dbReference type="RefSeq" id="WP_218094183.1">
    <property type="nucleotide sequence ID" value="NZ_CAJVAS010000024.1"/>
</dbReference>
<dbReference type="Pfam" id="PF14584">
    <property type="entry name" value="DUF4446"/>
    <property type="match status" value="1"/>
</dbReference>
<keyword evidence="1" id="KW-1133">Transmembrane helix</keyword>
<proteinExistence type="predicted"/>
<feature type="transmembrane region" description="Helical" evidence="1">
    <location>
        <begin position="12"/>
        <end position="35"/>
    </location>
</feature>
<evidence type="ECO:0000313" key="3">
    <source>
        <dbReference type="Proteomes" id="UP000693672"/>
    </source>
</evidence>
<gene>
    <name evidence="2" type="ORF">PAESOLCIP111_04465</name>
</gene>
<keyword evidence="1" id="KW-0812">Transmembrane</keyword>
<organism evidence="2 3">
    <name type="scientific">Paenibacillus solanacearum</name>
    <dbReference type="NCBI Taxonomy" id="2048548"/>
    <lineage>
        <taxon>Bacteria</taxon>
        <taxon>Bacillati</taxon>
        <taxon>Bacillota</taxon>
        <taxon>Bacilli</taxon>
        <taxon>Bacillales</taxon>
        <taxon>Paenibacillaceae</taxon>
        <taxon>Paenibacillus</taxon>
    </lineage>
</organism>
<evidence type="ECO:0008006" key="4">
    <source>
        <dbReference type="Google" id="ProtNLM"/>
    </source>
</evidence>
<dbReference type="InterPro" id="IPR027981">
    <property type="entry name" value="DUF4446"/>
</dbReference>
<evidence type="ECO:0000256" key="1">
    <source>
        <dbReference type="SAM" id="Phobius"/>
    </source>
</evidence>
<accession>A0A916NRJ4</accession>
<keyword evidence="1" id="KW-0472">Membrane</keyword>
<sequence length="164" mass="18662">MGETITQIPVEVLLFGVGIIMLLFLILLITLWVKLNNLRRNYKKMINGEVNADVEQLLIRLQEKGNDQEDQTKKIEHTLQQVQERMRGMKSNIEIVRYNAFAESGSDLSFSVAILDDTQSGIVFSGIHNRDQMYVYAKPVERGQSTYALSPEEKEAITRCGPKS</sequence>
<evidence type="ECO:0000313" key="2">
    <source>
        <dbReference type="EMBL" id="CAG7643334.1"/>
    </source>
</evidence>
<dbReference type="AlphaFoldDB" id="A0A916NRJ4"/>
<name>A0A916NRJ4_9BACL</name>
<reference evidence="2" key="1">
    <citation type="submission" date="2021-06" db="EMBL/GenBank/DDBJ databases">
        <authorList>
            <person name="Criscuolo A."/>
        </authorList>
    </citation>
    <scope>NUCLEOTIDE SEQUENCE</scope>
    <source>
        <strain evidence="2">CIP111600</strain>
    </source>
</reference>
<comment type="caution">
    <text evidence="2">The sequence shown here is derived from an EMBL/GenBank/DDBJ whole genome shotgun (WGS) entry which is preliminary data.</text>
</comment>
<dbReference type="EMBL" id="CAJVAS010000024">
    <property type="protein sequence ID" value="CAG7643334.1"/>
    <property type="molecule type" value="Genomic_DNA"/>
</dbReference>
<keyword evidence="3" id="KW-1185">Reference proteome</keyword>
<protein>
    <recommendedName>
        <fullName evidence="4">DUF4446 family protein</fullName>
    </recommendedName>
</protein>